<name>A0A2R5GAZ3_9STRA</name>
<evidence type="ECO:0000313" key="9">
    <source>
        <dbReference type="Proteomes" id="UP000241890"/>
    </source>
</evidence>
<feature type="domain" description="FYVE-type" evidence="7">
    <location>
        <begin position="179"/>
        <end position="240"/>
    </location>
</feature>
<dbReference type="OrthoDB" id="70570at2759"/>
<feature type="region of interest" description="Disordered" evidence="6">
    <location>
        <begin position="34"/>
        <end position="85"/>
    </location>
</feature>
<dbReference type="AlphaFoldDB" id="A0A2R5GAZ3"/>
<dbReference type="Proteomes" id="UP000241890">
    <property type="component" value="Unassembled WGS sequence"/>
</dbReference>
<keyword evidence="3" id="KW-0862">Zinc</keyword>
<proteinExistence type="predicted"/>
<feature type="compositionally biased region" description="Low complexity" evidence="6">
    <location>
        <begin position="274"/>
        <end position="293"/>
    </location>
</feature>
<dbReference type="Gene3D" id="3.30.40.10">
    <property type="entry name" value="Zinc/RING finger domain, C3HC4 (zinc finger)"/>
    <property type="match status" value="1"/>
</dbReference>
<protein>
    <submittedName>
        <fullName evidence="8">Lateral signaling target protein 2-like</fullName>
    </submittedName>
</protein>
<dbReference type="InterPro" id="IPR000306">
    <property type="entry name" value="Znf_FYVE"/>
</dbReference>
<dbReference type="PANTHER" id="PTHR39490:SF8">
    <property type="entry name" value="ZINC FINGER FYVE DOMAIN-CONTAINING PROTEIN 21"/>
    <property type="match status" value="1"/>
</dbReference>
<dbReference type="SMART" id="SM00064">
    <property type="entry name" value="FYVE"/>
    <property type="match status" value="1"/>
</dbReference>
<evidence type="ECO:0000256" key="6">
    <source>
        <dbReference type="SAM" id="MobiDB-lite"/>
    </source>
</evidence>
<dbReference type="GO" id="GO:0008270">
    <property type="term" value="F:zinc ion binding"/>
    <property type="evidence" value="ECO:0007669"/>
    <property type="project" value="UniProtKB-KW"/>
</dbReference>
<evidence type="ECO:0000256" key="1">
    <source>
        <dbReference type="ARBA" id="ARBA00022723"/>
    </source>
</evidence>
<dbReference type="EMBL" id="BEYU01000040">
    <property type="protein sequence ID" value="GBG28186.1"/>
    <property type="molecule type" value="Genomic_DNA"/>
</dbReference>
<reference evidence="8 9" key="1">
    <citation type="submission" date="2017-12" db="EMBL/GenBank/DDBJ databases">
        <title>Sequencing, de novo assembly and annotation of complete genome of a new Thraustochytrid species, strain FCC1311.</title>
        <authorList>
            <person name="Sedici K."/>
            <person name="Godart F."/>
            <person name="Aiese Cigliano R."/>
            <person name="Sanseverino W."/>
            <person name="Barakat M."/>
            <person name="Ortet P."/>
            <person name="Marechal E."/>
            <person name="Cagnac O."/>
            <person name="Amato A."/>
        </authorList>
    </citation>
    <scope>NUCLEOTIDE SEQUENCE [LARGE SCALE GENOMIC DNA]</scope>
</reference>
<comment type="caution">
    <text evidence="8">The sequence shown here is derived from an EMBL/GenBank/DDBJ whole genome shotgun (WGS) entry which is preliminary data.</text>
</comment>
<evidence type="ECO:0000256" key="4">
    <source>
        <dbReference type="PROSITE-ProRule" id="PRU00091"/>
    </source>
</evidence>
<evidence type="ECO:0000313" key="8">
    <source>
        <dbReference type="EMBL" id="GBG28186.1"/>
    </source>
</evidence>
<dbReference type="PANTHER" id="PTHR39490">
    <property type="entry name" value="ARRESTIN DOMAIN-CONTAINING PROTEIN D"/>
    <property type="match status" value="1"/>
</dbReference>
<feature type="coiled-coil region" evidence="5">
    <location>
        <begin position="86"/>
        <end position="166"/>
    </location>
</feature>
<evidence type="ECO:0000259" key="7">
    <source>
        <dbReference type="PROSITE" id="PS50178"/>
    </source>
</evidence>
<dbReference type="Pfam" id="PF01363">
    <property type="entry name" value="FYVE"/>
    <property type="match status" value="1"/>
</dbReference>
<feature type="compositionally biased region" description="Low complexity" evidence="6">
    <location>
        <begin position="74"/>
        <end position="85"/>
    </location>
</feature>
<dbReference type="InterPro" id="IPR017455">
    <property type="entry name" value="Znf_FYVE-rel"/>
</dbReference>
<dbReference type="InterPro" id="IPR013083">
    <property type="entry name" value="Znf_RING/FYVE/PHD"/>
</dbReference>
<dbReference type="InterPro" id="IPR011011">
    <property type="entry name" value="Znf_FYVE_PHD"/>
</dbReference>
<keyword evidence="5" id="KW-0175">Coiled coil</keyword>
<dbReference type="InParanoid" id="A0A2R5GAZ3"/>
<evidence type="ECO:0000256" key="2">
    <source>
        <dbReference type="ARBA" id="ARBA00022771"/>
    </source>
</evidence>
<dbReference type="SUPFAM" id="SSF57903">
    <property type="entry name" value="FYVE/PHD zinc finger"/>
    <property type="match status" value="1"/>
</dbReference>
<keyword evidence="2 4" id="KW-0863">Zinc-finger</keyword>
<keyword evidence="9" id="KW-1185">Reference proteome</keyword>
<feature type="region of interest" description="Disordered" evidence="6">
    <location>
        <begin position="270"/>
        <end position="293"/>
    </location>
</feature>
<dbReference type="InterPro" id="IPR052113">
    <property type="entry name" value="FYVE-type_Zinc_Finger"/>
</dbReference>
<sequence>MDAENSPLRGNALVRAEKEAVRKAAGMVTAQLANKASSLRADRVPVAQTLASPRSPGGEEARGGSGASTPGPRASSEAAGGSSEGVEQARAKVALLKLDVHRLLEDLENLVWWTCTNDTQKKTWQGLLVEVRAAVDKLEAQADGAMNSTRATLEIARAELAALREAERKRCSVAPWRPDAEAQECACCSAPFSFLLRRRHHCRCCGEVVCAGCSPNVAPVPQWGYQGPVRVCEKCFGTTNSPEGTPASSPRTAVPVSSVAVASRPSYVDTLMGSRPSSSSFSSPTGASSAISP</sequence>
<evidence type="ECO:0000256" key="3">
    <source>
        <dbReference type="ARBA" id="ARBA00022833"/>
    </source>
</evidence>
<accession>A0A2R5GAZ3</accession>
<gene>
    <name evidence="8" type="ORF">FCC1311_044092</name>
</gene>
<dbReference type="PROSITE" id="PS50178">
    <property type="entry name" value="ZF_FYVE"/>
    <property type="match status" value="1"/>
</dbReference>
<evidence type="ECO:0000256" key="5">
    <source>
        <dbReference type="SAM" id="Coils"/>
    </source>
</evidence>
<keyword evidence="1" id="KW-0479">Metal-binding</keyword>
<organism evidence="8 9">
    <name type="scientific">Hondaea fermentalgiana</name>
    <dbReference type="NCBI Taxonomy" id="2315210"/>
    <lineage>
        <taxon>Eukaryota</taxon>
        <taxon>Sar</taxon>
        <taxon>Stramenopiles</taxon>
        <taxon>Bigyra</taxon>
        <taxon>Labyrinthulomycetes</taxon>
        <taxon>Thraustochytrida</taxon>
        <taxon>Thraustochytriidae</taxon>
        <taxon>Hondaea</taxon>
    </lineage>
</organism>